<dbReference type="InterPro" id="IPR009057">
    <property type="entry name" value="Homeodomain-like_sf"/>
</dbReference>
<dbReference type="InParanoid" id="A0A163DM13"/>
<dbReference type="GeneID" id="29004699"/>
<dbReference type="OrthoDB" id="2424778at2759"/>
<keyword evidence="1" id="KW-0371">Homeobox</keyword>
<accession>A0A163DM13</accession>
<name>A0A163DM13_PHYB8</name>
<keyword evidence="1" id="KW-0238">DNA-binding</keyword>
<sequence>IAKKLNVSPYTVSRVLKHYKETDSYESVKNSGRPKKLDARDEREILREISKDPKQPMSVIRRSVTTPTSANTFRRVLRSHGIYSRKSIE</sequence>
<dbReference type="RefSeq" id="XP_018290290.1">
    <property type="nucleotide sequence ID" value="XM_018443794.1"/>
</dbReference>
<reference evidence="2" key="1">
    <citation type="submission" date="2015-06" db="EMBL/GenBank/DDBJ databases">
        <title>Expansion of signal transduction pathways in fungi by whole-genome duplication.</title>
        <authorList>
            <consortium name="DOE Joint Genome Institute"/>
            <person name="Corrochano L.M."/>
            <person name="Kuo A."/>
            <person name="Marcet-Houben M."/>
            <person name="Polaino S."/>
            <person name="Salamov A."/>
            <person name="Villalobos J.M."/>
            <person name="Alvarez M.I."/>
            <person name="Avalos J."/>
            <person name="Benito E.P."/>
            <person name="Benoit I."/>
            <person name="Burger G."/>
            <person name="Camino L.P."/>
            <person name="Canovas D."/>
            <person name="Cerda-Olmedo E."/>
            <person name="Cheng J.-F."/>
            <person name="Dominguez A."/>
            <person name="Elias M."/>
            <person name="Eslava A.P."/>
            <person name="Glaser F."/>
            <person name="Grimwood J."/>
            <person name="Gutierrez G."/>
            <person name="Heitman J."/>
            <person name="Henrissat B."/>
            <person name="Iturriaga E.A."/>
            <person name="Lang B.F."/>
            <person name="Lavin J.L."/>
            <person name="Lee S."/>
            <person name="Li W."/>
            <person name="Lindquist E."/>
            <person name="Lopez-Garcia S."/>
            <person name="Luque E.M."/>
            <person name="Marcos A.T."/>
            <person name="Martin J."/>
            <person name="McCluskey K."/>
            <person name="Medina H.R."/>
            <person name="Miralles-Duran A."/>
            <person name="Miyazaki A."/>
            <person name="Munoz-Torres E."/>
            <person name="Oguiza J.A."/>
            <person name="Ohm R."/>
            <person name="Olmedo M."/>
            <person name="Orejas M."/>
            <person name="Ortiz-Castellanos L."/>
            <person name="Pisabarro A.G."/>
            <person name="Rodriguez-Romero J."/>
            <person name="Ruiz-Herrera J."/>
            <person name="Ruiz-Vazquez R."/>
            <person name="Sanz C."/>
            <person name="Schackwitz W."/>
            <person name="Schmutz J."/>
            <person name="Shahriari M."/>
            <person name="Shelest E."/>
            <person name="Silva-Franco F."/>
            <person name="Soanes D."/>
            <person name="Syed K."/>
            <person name="Tagua V.G."/>
            <person name="Talbot N.J."/>
            <person name="Thon M."/>
            <person name="De vries R.P."/>
            <person name="Wiebenga A."/>
            <person name="Yadav J.S."/>
            <person name="Braun E.L."/>
            <person name="Baker S."/>
            <person name="Garre V."/>
            <person name="Horwitz B."/>
            <person name="Torres-Martinez S."/>
            <person name="Idnurm A."/>
            <person name="Herrera-Estrella A."/>
            <person name="Gabaldon T."/>
            <person name="Grigoriev I.V."/>
        </authorList>
    </citation>
    <scope>NUCLEOTIDE SEQUENCE [LARGE SCALE GENOMIC DNA]</scope>
    <source>
        <strain evidence="2">NRRL 1555(-)</strain>
    </source>
</reference>
<dbReference type="AlphaFoldDB" id="A0A163DM13"/>
<dbReference type="GO" id="GO:0003677">
    <property type="term" value="F:DNA binding"/>
    <property type="evidence" value="ECO:0007669"/>
    <property type="project" value="UniProtKB-KW"/>
</dbReference>
<evidence type="ECO:0000313" key="2">
    <source>
        <dbReference type="Proteomes" id="UP000077315"/>
    </source>
</evidence>
<dbReference type="VEuPathDB" id="FungiDB:PHYBLDRAFT_92600"/>
<evidence type="ECO:0000313" key="1">
    <source>
        <dbReference type="EMBL" id="OAD72250.1"/>
    </source>
</evidence>
<dbReference type="Proteomes" id="UP000077315">
    <property type="component" value="Unassembled WGS sequence"/>
</dbReference>
<proteinExistence type="predicted"/>
<keyword evidence="2" id="KW-1185">Reference proteome</keyword>
<dbReference type="SUPFAM" id="SSF46689">
    <property type="entry name" value="Homeodomain-like"/>
    <property type="match status" value="1"/>
</dbReference>
<gene>
    <name evidence="1" type="ORF">PHYBLDRAFT_92600</name>
</gene>
<organism evidence="1 2">
    <name type="scientific">Phycomyces blakesleeanus (strain ATCC 8743b / DSM 1359 / FGSC 10004 / NBRC 33097 / NRRL 1555)</name>
    <dbReference type="NCBI Taxonomy" id="763407"/>
    <lineage>
        <taxon>Eukaryota</taxon>
        <taxon>Fungi</taxon>
        <taxon>Fungi incertae sedis</taxon>
        <taxon>Mucoromycota</taxon>
        <taxon>Mucoromycotina</taxon>
        <taxon>Mucoromycetes</taxon>
        <taxon>Mucorales</taxon>
        <taxon>Phycomycetaceae</taxon>
        <taxon>Phycomyces</taxon>
    </lineage>
</organism>
<feature type="non-terminal residue" evidence="1">
    <location>
        <position position="1"/>
    </location>
</feature>
<protein>
    <submittedName>
        <fullName evidence="1">Homeodomain-like DNA binding domain-containing transcription factor</fullName>
    </submittedName>
</protein>
<dbReference type="EMBL" id="KV440983">
    <property type="protein sequence ID" value="OAD72250.1"/>
    <property type="molecule type" value="Genomic_DNA"/>
</dbReference>
<feature type="non-terminal residue" evidence="1">
    <location>
        <position position="89"/>
    </location>
</feature>